<comment type="similarity">
    <text evidence="2">Belongs to the DNA2/NAM7 helicase family. SDE3 subfamily.</text>
</comment>
<feature type="domain" description="DNA2/NAM7 helicase-like C-terminal" evidence="14">
    <location>
        <begin position="966"/>
        <end position="1167"/>
    </location>
</feature>
<dbReference type="SUPFAM" id="SSF52540">
    <property type="entry name" value="P-loop containing nucleoside triphosphate hydrolases"/>
    <property type="match status" value="1"/>
</dbReference>
<feature type="compositionally biased region" description="Pro residues" evidence="12">
    <location>
        <begin position="370"/>
        <end position="380"/>
    </location>
</feature>
<feature type="region of interest" description="Disordered" evidence="12">
    <location>
        <begin position="1191"/>
        <end position="1234"/>
    </location>
</feature>
<evidence type="ECO:0000256" key="10">
    <source>
        <dbReference type="ARBA" id="ARBA00023158"/>
    </source>
</evidence>
<dbReference type="FunFam" id="3.40.50.300:FF:000608">
    <property type="entry name" value="Mov10 RISC complex RNA helicase"/>
    <property type="match status" value="1"/>
</dbReference>
<organism evidence="16 18">
    <name type="scientific">Plasmodiophora brassicae</name>
    <name type="common">Clubroot disease agent</name>
    <dbReference type="NCBI Taxonomy" id="37360"/>
    <lineage>
        <taxon>Eukaryota</taxon>
        <taxon>Sar</taxon>
        <taxon>Rhizaria</taxon>
        <taxon>Endomyxa</taxon>
        <taxon>Phytomyxea</taxon>
        <taxon>Plasmodiophorida</taxon>
        <taxon>Plasmodiophoridae</taxon>
        <taxon>Plasmodiophora</taxon>
    </lineage>
</organism>
<evidence type="ECO:0000259" key="14">
    <source>
        <dbReference type="Pfam" id="PF13087"/>
    </source>
</evidence>
<dbReference type="InterPro" id="IPR036397">
    <property type="entry name" value="RNaseH_sf"/>
</dbReference>
<dbReference type="CDD" id="cd18038">
    <property type="entry name" value="DEXXQc_Helz-like"/>
    <property type="match status" value="1"/>
</dbReference>
<evidence type="ECO:0000256" key="4">
    <source>
        <dbReference type="ARBA" id="ARBA00022490"/>
    </source>
</evidence>
<reference evidence="17 19" key="2">
    <citation type="submission" date="2018-03" db="EMBL/GenBank/DDBJ databases">
        <authorList>
            <person name="Fogelqvist J."/>
        </authorList>
    </citation>
    <scope>NUCLEOTIDE SEQUENCE [LARGE SCALE GENOMIC DNA]</scope>
</reference>
<dbReference type="Proteomes" id="UP000039324">
    <property type="component" value="Unassembled WGS sequence"/>
</dbReference>
<evidence type="ECO:0000256" key="6">
    <source>
        <dbReference type="ARBA" id="ARBA00022801"/>
    </source>
</evidence>
<evidence type="ECO:0000313" key="17">
    <source>
        <dbReference type="EMBL" id="SPQ94316.1"/>
    </source>
</evidence>
<keyword evidence="10" id="KW-0943">RNA-mediated gene silencing</keyword>
<evidence type="ECO:0000256" key="3">
    <source>
        <dbReference type="ARBA" id="ARBA00012552"/>
    </source>
</evidence>
<evidence type="ECO:0000259" key="15">
    <source>
        <dbReference type="Pfam" id="PF21634"/>
    </source>
</evidence>
<evidence type="ECO:0000256" key="8">
    <source>
        <dbReference type="ARBA" id="ARBA00022840"/>
    </source>
</evidence>
<dbReference type="PANTHER" id="PTHR45418">
    <property type="entry name" value="CANCER/TESTIS ANTIGEN 55"/>
    <property type="match status" value="1"/>
</dbReference>
<keyword evidence="5" id="KW-0547">Nucleotide-binding</keyword>
<evidence type="ECO:0000256" key="12">
    <source>
        <dbReference type="SAM" id="MobiDB-lite"/>
    </source>
</evidence>
<dbReference type="STRING" id="37360.A0A0G4III7"/>
<name>A0A0G4III7_PLABS</name>
<dbReference type="InterPro" id="IPR049080">
    <property type="entry name" value="MOV-10-like_beta-barrel"/>
</dbReference>
<keyword evidence="17" id="KW-0496">Mitochondrion</keyword>
<dbReference type="InterPro" id="IPR041679">
    <property type="entry name" value="DNA2/NAM7-like_C"/>
</dbReference>
<dbReference type="GO" id="GO:0003723">
    <property type="term" value="F:RNA binding"/>
    <property type="evidence" value="ECO:0007669"/>
    <property type="project" value="UniProtKB-KW"/>
</dbReference>
<dbReference type="Pfam" id="PF21634">
    <property type="entry name" value="MOV-10_beta-barrel"/>
    <property type="match status" value="1"/>
</dbReference>
<dbReference type="InterPro" id="IPR047187">
    <property type="entry name" value="SF1_C_Upf1"/>
</dbReference>
<evidence type="ECO:0000256" key="1">
    <source>
        <dbReference type="ARBA" id="ARBA00004331"/>
    </source>
</evidence>
<dbReference type="InterPro" id="IPR026122">
    <property type="entry name" value="MOV-10/SDE3_DEXXQ/H-box"/>
</dbReference>
<evidence type="ECO:0000256" key="11">
    <source>
        <dbReference type="ARBA" id="ARBA00047984"/>
    </source>
</evidence>
<dbReference type="CDD" id="cd18808">
    <property type="entry name" value="SF1_C_Upf1"/>
    <property type="match status" value="1"/>
</dbReference>
<dbReference type="GO" id="GO:0032574">
    <property type="term" value="F:5'-3' RNA helicase activity"/>
    <property type="evidence" value="ECO:0007669"/>
    <property type="project" value="InterPro"/>
</dbReference>
<keyword evidence="4" id="KW-0963">Cytoplasm</keyword>
<reference evidence="16 18" key="1">
    <citation type="submission" date="2015-02" db="EMBL/GenBank/DDBJ databases">
        <authorList>
            <person name="Chooi Y.-H."/>
        </authorList>
    </citation>
    <scope>NUCLEOTIDE SEQUENCE [LARGE SCALE GENOMIC DNA]</scope>
    <source>
        <strain evidence="16">E3</strain>
    </source>
</reference>
<geneLocation type="mitochondrion" evidence="17"/>
<feature type="domain" description="Helicase MOV-10-like beta-barrel" evidence="15">
    <location>
        <begin position="637"/>
        <end position="706"/>
    </location>
</feature>
<dbReference type="Proteomes" id="UP000290189">
    <property type="component" value="Unassembled WGS sequence"/>
</dbReference>
<dbReference type="EC" id="3.6.4.13" evidence="3"/>
<accession>A0A0G4III7</accession>
<keyword evidence="18" id="KW-1185">Reference proteome</keyword>
<dbReference type="InterPro" id="IPR012337">
    <property type="entry name" value="RNaseH-like_sf"/>
</dbReference>
<evidence type="ECO:0000256" key="7">
    <source>
        <dbReference type="ARBA" id="ARBA00022806"/>
    </source>
</evidence>
<dbReference type="GO" id="GO:0036464">
    <property type="term" value="C:cytoplasmic ribonucleoprotein granule"/>
    <property type="evidence" value="ECO:0007669"/>
    <property type="project" value="UniProtKB-SubCell"/>
</dbReference>
<protein>
    <recommendedName>
        <fullName evidence="3">RNA helicase</fullName>
        <ecNumber evidence="3">3.6.4.13</ecNumber>
    </recommendedName>
</protein>
<keyword evidence="8" id="KW-0067">ATP-binding</keyword>
<dbReference type="PANTHER" id="PTHR45418:SF1">
    <property type="entry name" value="CANCER_TESTIS ANTIGEN 55"/>
    <property type="match status" value="1"/>
</dbReference>
<gene>
    <name evidence="16" type="ORF">PBRA_003797</name>
    <name evidence="17" type="ORF">PLBR_LOCUS1531</name>
</gene>
<dbReference type="GO" id="GO:0031047">
    <property type="term" value="P:regulatory ncRNA-mediated gene silencing"/>
    <property type="evidence" value="ECO:0007669"/>
    <property type="project" value="UniProtKB-KW"/>
</dbReference>
<dbReference type="Gene3D" id="3.40.50.300">
    <property type="entry name" value="P-loop containing nucleotide triphosphate hydrolases"/>
    <property type="match status" value="2"/>
</dbReference>
<comment type="catalytic activity">
    <reaction evidence="11">
        <text>ATP + H2O = ADP + phosphate + H(+)</text>
        <dbReference type="Rhea" id="RHEA:13065"/>
        <dbReference type="ChEBI" id="CHEBI:15377"/>
        <dbReference type="ChEBI" id="CHEBI:15378"/>
        <dbReference type="ChEBI" id="CHEBI:30616"/>
        <dbReference type="ChEBI" id="CHEBI:43474"/>
        <dbReference type="ChEBI" id="CHEBI:456216"/>
        <dbReference type="EC" id="3.6.4.13"/>
    </reaction>
</comment>
<dbReference type="GO" id="GO:0005524">
    <property type="term" value="F:ATP binding"/>
    <property type="evidence" value="ECO:0007669"/>
    <property type="project" value="UniProtKB-KW"/>
</dbReference>
<proteinExistence type="inferred from homology"/>
<feature type="region of interest" description="Disordered" evidence="12">
    <location>
        <begin position="361"/>
        <end position="404"/>
    </location>
</feature>
<dbReference type="OrthoDB" id="6513042at2759"/>
<feature type="compositionally biased region" description="Basic and acidic residues" evidence="12">
    <location>
        <begin position="1"/>
        <end position="10"/>
    </location>
</feature>
<dbReference type="Gene3D" id="3.30.420.10">
    <property type="entry name" value="Ribonuclease H-like superfamily/Ribonuclease H"/>
    <property type="match status" value="1"/>
</dbReference>
<feature type="region of interest" description="Disordered" evidence="12">
    <location>
        <begin position="1"/>
        <end position="22"/>
    </location>
</feature>
<evidence type="ECO:0000313" key="18">
    <source>
        <dbReference type="Proteomes" id="UP000039324"/>
    </source>
</evidence>
<feature type="compositionally biased region" description="Low complexity" evidence="12">
    <location>
        <begin position="381"/>
        <end position="401"/>
    </location>
</feature>
<dbReference type="GO" id="GO:0016787">
    <property type="term" value="F:hydrolase activity"/>
    <property type="evidence" value="ECO:0007669"/>
    <property type="project" value="UniProtKB-KW"/>
</dbReference>
<evidence type="ECO:0000259" key="13">
    <source>
        <dbReference type="Pfam" id="PF13086"/>
    </source>
</evidence>
<dbReference type="EMBL" id="OVEO01000002">
    <property type="protein sequence ID" value="SPQ94316.1"/>
    <property type="molecule type" value="Genomic_DNA"/>
</dbReference>
<feature type="domain" description="DNA2/NAM7 helicase helicase" evidence="13">
    <location>
        <begin position="767"/>
        <end position="857"/>
    </location>
</feature>
<feature type="domain" description="DNA2/NAM7 helicase helicase" evidence="13">
    <location>
        <begin position="880"/>
        <end position="958"/>
    </location>
</feature>
<keyword evidence="9" id="KW-0694">RNA-binding</keyword>
<dbReference type="InterPro" id="IPR041677">
    <property type="entry name" value="DNA2/NAM7_AAA_11"/>
</dbReference>
<comment type="subcellular location">
    <subcellularLocation>
        <location evidence="1">Cytoplasm</location>
        <location evidence="1">Cytoplasmic ribonucleoprotein granule</location>
    </subcellularLocation>
</comment>
<evidence type="ECO:0000256" key="5">
    <source>
        <dbReference type="ARBA" id="ARBA00022741"/>
    </source>
</evidence>
<dbReference type="InterPro" id="IPR027417">
    <property type="entry name" value="P-loop_NTPase"/>
</dbReference>
<dbReference type="EMBL" id="CDSF01000002">
    <property type="protein sequence ID" value="CEO94984.1"/>
    <property type="molecule type" value="Genomic_DNA"/>
</dbReference>
<sequence>MTGADGDRSRLRPLSSDDEDVESACVTPDSCVDLLVEWIHKVGAGRVQLERLSEFFAEQPDSVRTLVRPTVKRFLQRHADGAVRLEVEPGPPRCQYLVAVEETDDICVFAPMLGDLVRAQKDRLPVKYVPKVLVERITKHAPSIEEFVDRHGLFFDLTMGDDEDGRVVCNIAKSDTAVVQHDDVIPEVVTTLARAESLVQVELVDLKCVALAIRPGLLCMAAPPSTVLLFDTQTCPALVHDSGLSTLLSSSAVTTIVHDSASLASIFGTDIPRVFDVQVAHQLLTSTTDPAPLELVLKTYSSFVVSSGCDSLSAETWDERPVASAVIQHAQKRVEYLIDSFAELSDRLDPSVIEAVYSRASATGRQVPTETPPAEEPPAQPNTEPQAPLPSELPSAAPLPSNLDDALRQFGDAFESDKHGISVSGSIAPLQAPVHTGVTCSVNLTITGSGDFSMVTCTLLQSSWQDPPPFSVTPALKRDSHQAPVGPSVDVVVSFRSSLPGCYRAALLMEFQSVSEGDGESEHSPGRIVIGRMFDNVNCVEPHRASSIAELGPQKPFQPRKRFTRFGRVERDTFDRDAIGSPPPMKTASSLAPYNVPAKFKLPDDFAAVPSIEGYAERFHQLLFAEEVKVRADQRNYDLSDAPLMPIDGSKGRYRVAVAGLAEKRPSVLVLDDVFLLFCDQTYRARVMAVEQDHIQIVTGETFRARCGSSPRADIRFVHNRKSFKLSHQGVDAFDPAIHGDLVFPSGDARIDDSKSSSDRQVDVDPKLNDEQRSAVQNLVEFDQRSRVPYVIFGPPGTGKTATLVEALRHIVRVHSDIHVLVCCPTNAAADLLVERLAPVMPPSSMLRVMARNRKQVETPSAVLPFASICEDGDGFASHSMEDITADNVRVVVATLSTAGTFVNLGVPRGFFKLIAVDEAGQATEPELMSVVGPLADKQTRLVLSGDPEQLGPIVMSKDAAAKGLGVSLLERLVRLPVYGPGSAFIQRLVRNYRSHPALLTVPSDLFYNSSLVACANKAVSYSFADWLHLPSPGTPVVFHGVEGADMREGTSPSWFNPHEVNVVLDYVELIQCSIPLSEIGIITPYLKQKAKISRALEAMGLRGVRVGSVEQFQGAELRAVIISTVRSSSKLVGNDLKFNLGFVANPKRFNVAITRAQALLVVIGNPRVLQSDKNWDALLQHCLRSGACKGVAPKRPATDVGESDDSGNDSGLKPAADKLEGENERNPSEVPIV</sequence>
<keyword evidence="6" id="KW-0378">Hydrolase</keyword>
<evidence type="ECO:0000256" key="2">
    <source>
        <dbReference type="ARBA" id="ARBA00005601"/>
    </source>
</evidence>
<keyword evidence="7" id="KW-0347">Helicase</keyword>
<dbReference type="AlphaFoldDB" id="A0A0G4III7"/>
<evidence type="ECO:0000256" key="9">
    <source>
        <dbReference type="ARBA" id="ARBA00022884"/>
    </source>
</evidence>
<evidence type="ECO:0000313" key="16">
    <source>
        <dbReference type="EMBL" id="CEO94984.1"/>
    </source>
</evidence>
<dbReference type="Pfam" id="PF13087">
    <property type="entry name" value="AAA_12"/>
    <property type="match status" value="1"/>
</dbReference>
<dbReference type="Pfam" id="PF13086">
    <property type="entry name" value="AAA_11"/>
    <property type="match status" value="2"/>
</dbReference>
<evidence type="ECO:0000313" key="19">
    <source>
        <dbReference type="Proteomes" id="UP000290189"/>
    </source>
</evidence>
<dbReference type="SUPFAM" id="SSF53098">
    <property type="entry name" value="Ribonuclease H-like"/>
    <property type="match status" value="1"/>
</dbReference>
<feature type="compositionally biased region" description="Basic and acidic residues" evidence="12">
    <location>
        <begin position="1216"/>
        <end position="1228"/>
    </location>
</feature>